<dbReference type="PANTHER" id="PTHR11831">
    <property type="entry name" value="30S 40S RIBOSOMAL PROTEIN"/>
    <property type="match status" value="1"/>
</dbReference>
<feature type="region of interest" description="Disordered" evidence="7">
    <location>
        <begin position="1"/>
        <end position="31"/>
    </location>
</feature>
<dbReference type="InterPro" id="IPR022801">
    <property type="entry name" value="Ribosomal_uS4"/>
</dbReference>
<keyword evidence="2 6" id="KW-0699">rRNA-binding</keyword>
<dbReference type="InterPro" id="IPR005710">
    <property type="entry name" value="Ribosomal_uS4_euk/arc"/>
</dbReference>
<keyword evidence="4 6" id="KW-0689">Ribosomal protein</keyword>
<feature type="compositionally biased region" description="Low complexity" evidence="7">
    <location>
        <begin position="184"/>
        <end position="201"/>
    </location>
</feature>
<feature type="domain" description="RNA-binding S4" evidence="8">
    <location>
        <begin position="103"/>
        <end position="165"/>
    </location>
</feature>
<dbReference type="AlphaFoldDB" id="A0A8T4LFR0"/>
<feature type="domain" description="Small ribosomal subunit protein uS4 N-terminal" evidence="9">
    <location>
        <begin position="5"/>
        <end position="102"/>
    </location>
</feature>
<reference evidence="10" key="2">
    <citation type="submission" date="2021-05" db="EMBL/GenBank/DDBJ databases">
        <title>Protein family content uncovers lineage relationships and bacterial pathway maintenance mechanisms in DPANN archaea.</title>
        <authorList>
            <person name="Castelle C.J."/>
            <person name="Meheust R."/>
            <person name="Jaffe A.L."/>
            <person name="Seitz K."/>
            <person name="Gong X."/>
            <person name="Baker B.J."/>
            <person name="Banfield J.F."/>
        </authorList>
    </citation>
    <scope>NUCLEOTIDE SEQUENCE</scope>
    <source>
        <strain evidence="10">RIFCSPLOWO2_01_FULL_AR10_48_17</strain>
    </source>
</reference>
<evidence type="ECO:0000256" key="1">
    <source>
        <dbReference type="ARBA" id="ARBA00007465"/>
    </source>
</evidence>
<evidence type="ECO:0000313" key="11">
    <source>
        <dbReference type="Proteomes" id="UP000675968"/>
    </source>
</evidence>
<proteinExistence type="inferred from homology"/>
<dbReference type="GO" id="GO:0042274">
    <property type="term" value="P:ribosomal small subunit biogenesis"/>
    <property type="evidence" value="ECO:0007669"/>
    <property type="project" value="TreeGrafter"/>
</dbReference>
<dbReference type="SMART" id="SM00363">
    <property type="entry name" value="S4"/>
    <property type="match status" value="1"/>
</dbReference>
<dbReference type="SUPFAM" id="SSF55174">
    <property type="entry name" value="Alpha-L RNA-binding motif"/>
    <property type="match status" value="1"/>
</dbReference>
<evidence type="ECO:0000256" key="3">
    <source>
        <dbReference type="ARBA" id="ARBA00022884"/>
    </source>
</evidence>
<evidence type="ECO:0000313" key="10">
    <source>
        <dbReference type="EMBL" id="MBS3062105.1"/>
    </source>
</evidence>
<evidence type="ECO:0000256" key="5">
    <source>
        <dbReference type="ARBA" id="ARBA00023274"/>
    </source>
</evidence>
<dbReference type="InterPro" id="IPR018079">
    <property type="entry name" value="Ribosomal_uS4_CS"/>
</dbReference>
<comment type="function">
    <text evidence="6">One of the primary rRNA binding proteins, it binds directly to 16S rRNA where it nucleates assembly of the body of the 30S subunit.</text>
</comment>
<dbReference type="InterPro" id="IPR036986">
    <property type="entry name" value="S4_RNA-bd_sf"/>
</dbReference>
<dbReference type="EMBL" id="JAGVWC010000012">
    <property type="protein sequence ID" value="MBS3062105.1"/>
    <property type="molecule type" value="Genomic_DNA"/>
</dbReference>
<comment type="function">
    <text evidence="6">With S5 and S12 plays an important role in translational accuracy.</text>
</comment>
<dbReference type="CDD" id="cd00165">
    <property type="entry name" value="S4"/>
    <property type="match status" value="1"/>
</dbReference>
<sequence>MGDTKKPKKQYARPRKPWDRNRLESETKLKENFGLKNKREIRSAEAIVRKKRQNARMLLALTMEKREKQQKELLQSLEKIGLLRNSAGVDDVLSLSVTEMMERRLQTQVVRKGLANTMKQARQFITHGHIAINGRKVSSPGYIVRKNEEDHIGFYGKPITNANPETKAETKKKFEEALPKGEEAPANPEAEQAPIEAEGAQ</sequence>
<dbReference type="NCBIfam" id="NF003139">
    <property type="entry name" value="PRK04051.1"/>
    <property type="match status" value="1"/>
</dbReference>
<keyword evidence="3 6" id="KW-0694">RNA-binding</keyword>
<comment type="similarity">
    <text evidence="1 6">Belongs to the universal ribosomal protein uS4 family.</text>
</comment>
<evidence type="ECO:0000256" key="7">
    <source>
        <dbReference type="SAM" id="MobiDB-lite"/>
    </source>
</evidence>
<name>A0A8T4LFR0_9ARCH</name>
<feature type="compositionally biased region" description="Basic residues" evidence="7">
    <location>
        <begin position="1"/>
        <end position="15"/>
    </location>
</feature>
<dbReference type="PROSITE" id="PS50889">
    <property type="entry name" value="S4"/>
    <property type="match status" value="1"/>
</dbReference>
<dbReference type="GO" id="GO:0003735">
    <property type="term" value="F:structural constituent of ribosome"/>
    <property type="evidence" value="ECO:0007669"/>
    <property type="project" value="InterPro"/>
</dbReference>
<organism evidence="10 11">
    <name type="scientific">Candidatus Iainarchaeum sp</name>
    <dbReference type="NCBI Taxonomy" id="3101447"/>
    <lineage>
        <taxon>Archaea</taxon>
        <taxon>Candidatus Iainarchaeota</taxon>
        <taxon>Candidatus Iainarchaeia</taxon>
        <taxon>Candidatus Iainarchaeales</taxon>
        <taxon>Candidatus Iainarchaeaceae</taxon>
        <taxon>Candidatus Iainarchaeum</taxon>
    </lineage>
</organism>
<dbReference type="HAMAP" id="MF_01306_A">
    <property type="entry name" value="Ribosomal_uS4_A"/>
    <property type="match status" value="1"/>
</dbReference>
<dbReference type="PANTHER" id="PTHR11831:SF5">
    <property type="entry name" value="40S RIBOSOMAL PROTEIN S9"/>
    <property type="match status" value="1"/>
</dbReference>
<dbReference type="InterPro" id="IPR022802">
    <property type="entry name" value="Ribosomal_uS4_arc"/>
</dbReference>
<reference evidence="10" key="1">
    <citation type="submission" date="2021-03" db="EMBL/GenBank/DDBJ databases">
        <authorList>
            <person name="Jaffe A."/>
        </authorList>
    </citation>
    <scope>NUCLEOTIDE SEQUENCE</scope>
    <source>
        <strain evidence="10">RIFCSPLOWO2_01_FULL_AR10_48_17</strain>
    </source>
</reference>
<feature type="compositionally biased region" description="Basic and acidic residues" evidence="7">
    <location>
        <begin position="166"/>
        <end position="183"/>
    </location>
</feature>
<gene>
    <name evidence="6" type="primary">rps4</name>
    <name evidence="10" type="ORF">J4215_05980</name>
</gene>
<evidence type="ECO:0000259" key="9">
    <source>
        <dbReference type="SMART" id="SM01390"/>
    </source>
</evidence>
<protein>
    <recommendedName>
        <fullName evidence="6">Small ribosomal subunit protein uS4</fullName>
    </recommendedName>
</protein>
<feature type="region of interest" description="Disordered" evidence="7">
    <location>
        <begin position="155"/>
        <end position="201"/>
    </location>
</feature>
<comment type="subunit">
    <text evidence="6">Part of the 30S ribosomal subunit. Contacts protein S5. The interaction surface between S4 and S5 is involved in control of translational fidelity.</text>
</comment>
<dbReference type="GO" id="GO:0015935">
    <property type="term" value="C:small ribosomal subunit"/>
    <property type="evidence" value="ECO:0007669"/>
    <property type="project" value="InterPro"/>
</dbReference>
<keyword evidence="5 6" id="KW-0687">Ribonucleoprotein</keyword>
<dbReference type="SMART" id="SM01390">
    <property type="entry name" value="Ribosomal_S4"/>
    <property type="match status" value="1"/>
</dbReference>
<dbReference type="InterPro" id="IPR001912">
    <property type="entry name" value="Ribosomal_uS4_N"/>
</dbReference>
<dbReference type="PROSITE" id="PS00632">
    <property type="entry name" value="RIBOSOMAL_S4"/>
    <property type="match status" value="1"/>
</dbReference>
<feature type="compositionally biased region" description="Basic and acidic residues" evidence="7">
    <location>
        <begin position="16"/>
        <end position="31"/>
    </location>
</feature>
<dbReference type="Proteomes" id="UP000675968">
    <property type="component" value="Unassembled WGS sequence"/>
</dbReference>
<dbReference type="Pfam" id="PF01479">
    <property type="entry name" value="S4"/>
    <property type="match status" value="1"/>
</dbReference>
<comment type="caution">
    <text evidence="10">The sequence shown here is derived from an EMBL/GenBank/DDBJ whole genome shotgun (WGS) entry which is preliminary data.</text>
</comment>
<evidence type="ECO:0000259" key="8">
    <source>
        <dbReference type="SMART" id="SM00363"/>
    </source>
</evidence>
<dbReference type="GO" id="GO:0006412">
    <property type="term" value="P:translation"/>
    <property type="evidence" value="ECO:0007669"/>
    <property type="project" value="UniProtKB-UniRule"/>
</dbReference>
<evidence type="ECO:0000256" key="2">
    <source>
        <dbReference type="ARBA" id="ARBA00022730"/>
    </source>
</evidence>
<evidence type="ECO:0000256" key="6">
    <source>
        <dbReference type="HAMAP-Rule" id="MF_01306"/>
    </source>
</evidence>
<dbReference type="InterPro" id="IPR002942">
    <property type="entry name" value="S4_RNA-bd"/>
</dbReference>
<evidence type="ECO:0000256" key="4">
    <source>
        <dbReference type="ARBA" id="ARBA00022980"/>
    </source>
</evidence>
<dbReference type="Gene3D" id="3.10.290.10">
    <property type="entry name" value="RNA-binding S4 domain"/>
    <property type="match status" value="1"/>
</dbReference>
<accession>A0A8T4LFR0</accession>
<dbReference type="GO" id="GO:0019843">
    <property type="term" value="F:rRNA binding"/>
    <property type="evidence" value="ECO:0007669"/>
    <property type="project" value="UniProtKB-UniRule"/>
</dbReference>
<dbReference type="NCBIfam" id="TIGR01018">
    <property type="entry name" value="uS4_arch"/>
    <property type="match status" value="1"/>
</dbReference>